<dbReference type="GO" id="GO:0140664">
    <property type="term" value="F:ATP-dependent DNA damage sensor activity"/>
    <property type="evidence" value="ECO:0007669"/>
    <property type="project" value="InterPro"/>
</dbReference>
<dbReference type="PANTHER" id="PTHR10073">
    <property type="entry name" value="DNA MISMATCH REPAIR PROTEIN MLH, PMS, MUTL"/>
    <property type="match status" value="1"/>
</dbReference>
<proteinExistence type="predicted"/>
<name>A0AA48SEY6_9BASI</name>
<dbReference type="GO" id="GO:0005524">
    <property type="term" value="F:ATP binding"/>
    <property type="evidence" value="ECO:0007669"/>
    <property type="project" value="InterPro"/>
</dbReference>
<dbReference type="GO" id="GO:0016887">
    <property type="term" value="F:ATP hydrolysis activity"/>
    <property type="evidence" value="ECO:0007669"/>
    <property type="project" value="InterPro"/>
</dbReference>
<dbReference type="InterPro" id="IPR038973">
    <property type="entry name" value="MutL/Mlh/Pms-like"/>
</dbReference>
<evidence type="ECO:0000313" key="3">
    <source>
        <dbReference type="EMBL" id="DBA11298.1"/>
    </source>
</evidence>
<evidence type="ECO:0000259" key="2">
    <source>
        <dbReference type="SMART" id="SM00853"/>
    </source>
</evidence>
<dbReference type="AlphaFoldDB" id="A0AA48SEY6"/>
<dbReference type="InterPro" id="IPR037198">
    <property type="entry name" value="MutL_C_sf"/>
</dbReference>
<feature type="domain" description="MutL C-terminal dimerisation" evidence="2">
    <location>
        <begin position="216"/>
        <end position="402"/>
    </location>
</feature>
<evidence type="ECO:0000256" key="1">
    <source>
        <dbReference type="SAM" id="MobiDB-lite"/>
    </source>
</evidence>
<organism evidence="3">
    <name type="scientific">Kalmanozyma brasiliensis</name>
    <dbReference type="NCBI Taxonomy" id="1392244"/>
    <lineage>
        <taxon>Eukaryota</taxon>
        <taxon>Fungi</taxon>
        <taxon>Dikarya</taxon>
        <taxon>Basidiomycota</taxon>
        <taxon>Ustilaginomycotina</taxon>
        <taxon>Ustilaginomycetes</taxon>
        <taxon>Ustilaginales</taxon>
        <taxon>Ustilaginaceae</taxon>
        <taxon>Kalmanozyma</taxon>
    </lineage>
</organism>
<sequence length="460" mass="49810">MRSIHRTPEPDPQPWRKRQRPSRPSTVGEGIPERGVTTLPRSRPATASLALESYGPAAAVPLGMTEWRHPVNGRLFHIDLRTGHSVAIGGRSAADSGSASTTVLTAFSPVRRPSLRKLDLGTSTLRKAAVFDDAGSVDEFDDPVLDAALAAIPSPTSRAPPDVQNLSFDSSCPGSSLMQTCARPRDVVEKHENATLSGTTTLELAITRSALQQANVIDQMDSKFILCCTASTVPGTGMIMFCVDQHAADERYRLERLLDKYIADCIAGTAAHPLPSSLTLTITTEQQALIKGSSAITTGLARMGWSIKDAFLIHSKLGHAQVDLGGVPYVLKDKALTERGSIKDMGLLERTFAECLDEAASWADAIAKHLDWLTLSRFMPGSLMNVIKSTACRSAIMFNDALSREASERLVRRLGECRFPFQCAHGRPSLVPLCGVKMVQHREEDTTTQGLSTTLNRPSQ</sequence>
<dbReference type="Gene3D" id="3.30.1540.20">
    <property type="entry name" value="MutL, C-terminal domain, dimerisation subdomain"/>
    <property type="match status" value="1"/>
</dbReference>
<dbReference type="SMART" id="SM00853">
    <property type="entry name" value="MutL_C"/>
    <property type="match status" value="1"/>
</dbReference>
<dbReference type="SUPFAM" id="SSF118116">
    <property type="entry name" value="DNA mismatch repair protein MutL"/>
    <property type="match status" value="1"/>
</dbReference>
<dbReference type="GO" id="GO:0032300">
    <property type="term" value="C:mismatch repair complex"/>
    <property type="evidence" value="ECO:0007669"/>
    <property type="project" value="InterPro"/>
</dbReference>
<feature type="region of interest" description="Disordered" evidence="1">
    <location>
        <begin position="1"/>
        <end position="43"/>
    </location>
</feature>
<dbReference type="InterPro" id="IPR014790">
    <property type="entry name" value="MutL_C"/>
</dbReference>
<protein>
    <submittedName>
        <fullName evidence="3">MLH3</fullName>
    </submittedName>
</protein>
<reference evidence="3" key="2">
    <citation type="journal article" date="2023" name="BMC Genomics">
        <title>Comparative genomics of smut fungi suggest the ability of meiosis and mating in asexual species of the genus Pseudozyma (Ustilaginales).</title>
        <authorList>
            <person name="Steins L."/>
            <person name="Guerreiro M.A."/>
            <person name="Duhamel M."/>
            <person name="Liu F."/>
            <person name="Wang Q.M."/>
            <person name="Boekhout T."/>
            <person name="Begerow D."/>
        </authorList>
    </citation>
    <scope>NUCLEOTIDE SEQUENCE</scope>
    <source>
        <strain evidence="3">GHG001</strain>
    </source>
</reference>
<dbReference type="PANTHER" id="PTHR10073:SF47">
    <property type="entry name" value="DNA MISMATCH REPAIR PROTEIN MLH3"/>
    <property type="match status" value="1"/>
</dbReference>
<gene>
    <name evidence="3" type="primary">MLH3</name>
</gene>
<dbReference type="EMBL" id="BK062339">
    <property type="protein sequence ID" value="DBA11298.1"/>
    <property type="molecule type" value="Genomic_DNA"/>
</dbReference>
<accession>A0AA48SEY6</accession>
<dbReference type="InterPro" id="IPR042120">
    <property type="entry name" value="MutL_C_dimsub"/>
</dbReference>
<reference evidence="3" key="1">
    <citation type="submission" date="2022-09" db="EMBL/GenBank/DDBJ databases">
        <authorList>
            <person name="Steins L."/>
            <person name="Guerreiro M.A."/>
            <person name="Duhamel M."/>
            <person name="Liu F."/>
            <person name="Wang Q.-M."/>
            <person name="Boekhout T."/>
            <person name="Begerow D."/>
        </authorList>
    </citation>
    <scope>NUCLEOTIDE SEQUENCE</scope>
    <source>
        <strain evidence="3">GHG001</strain>
    </source>
</reference>
<dbReference type="GO" id="GO:0006298">
    <property type="term" value="P:mismatch repair"/>
    <property type="evidence" value="ECO:0007669"/>
    <property type="project" value="InterPro"/>
</dbReference>